<reference evidence="6" key="1">
    <citation type="submission" date="2020-02" db="EMBL/GenBank/DDBJ databases">
        <authorList>
            <person name="Palmer J.M."/>
        </authorList>
    </citation>
    <scope>NUCLEOTIDE SEQUENCE</scope>
    <source>
        <strain evidence="6">EPUS1.4</strain>
        <tissue evidence="6">Thallus</tissue>
    </source>
</reference>
<dbReference type="Pfam" id="PF01370">
    <property type="entry name" value="Epimerase"/>
    <property type="match status" value="1"/>
</dbReference>
<dbReference type="EMBL" id="JAACFV010000020">
    <property type="protein sequence ID" value="KAF7511367.1"/>
    <property type="molecule type" value="Genomic_DNA"/>
</dbReference>
<dbReference type="Gene3D" id="3.90.25.10">
    <property type="entry name" value="UDP-galactose 4-epimerase, domain 1"/>
    <property type="match status" value="1"/>
</dbReference>
<dbReference type="GO" id="GO:0006012">
    <property type="term" value="P:galactose metabolic process"/>
    <property type="evidence" value="ECO:0007669"/>
    <property type="project" value="InterPro"/>
</dbReference>
<dbReference type="NCBIfam" id="TIGR01179">
    <property type="entry name" value="galE"/>
    <property type="match status" value="1"/>
</dbReference>
<dbReference type="InterPro" id="IPR036291">
    <property type="entry name" value="NAD(P)-bd_dom_sf"/>
</dbReference>
<feature type="region of interest" description="Disordered" evidence="4">
    <location>
        <begin position="8"/>
        <end position="29"/>
    </location>
</feature>
<dbReference type="InterPro" id="IPR005886">
    <property type="entry name" value="UDP_G4E"/>
</dbReference>
<evidence type="ECO:0000256" key="2">
    <source>
        <dbReference type="ARBA" id="ARBA00023027"/>
    </source>
</evidence>
<protein>
    <recommendedName>
        <fullName evidence="5">NAD-dependent epimerase/dehydratase domain-containing protein</fullName>
    </recommendedName>
</protein>
<gene>
    <name evidence="6" type="ORF">GJ744_004556</name>
</gene>
<evidence type="ECO:0000256" key="1">
    <source>
        <dbReference type="ARBA" id="ARBA00001911"/>
    </source>
</evidence>
<feature type="domain" description="NAD-dependent epimerase/dehydratase" evidence="5">
    <location>
        <begin position="53"/>
        <end position="354"/>
    </location>
</feature>
<dbReference type="AlphaFoldDB" id="A0A8H7ANN9"/>
<evidence type="ECO:0000313" key="7">
    <source>
        <dbReference type="Proteomes" id="UP000606974"/>
    </source>
</evidence>
<organism evidence="6 7">
    <name type="scientific">Endocarpon pusillum</name>
    <dbReference type="NCBI Taxonomy" id="364733"/>
    <lineage>
        <taxon>Eukaryota</taxon>
        <taxon>Fungi</taxon>
        <taxon>Dikarya</taxon>
        <taxon>Ascomycota</taxon>
        <taxon>Pezizomycotina</taxon>
        <taxon>Eurotiomycetes</taxon>
        <taxon>Chaetothyriomycetidae</taxon>
        <taxon>Verrucariales</taxon>
        <taxon>Verrucariaceae</taxon>
        <taxon>Endocarpon</taxon>
    </lineage>
</organism>
<dbReference type="PANTHER" id="PTHR43725">
    <property type="entry name" value="UDP-GLUCOSE 4-EPIMERASE"/>
    <property type="match status" value="1"/>
</dbReference>
<name>A0A8H7ANN9_9EURO</name>
<dbReference type="FunFam" id="3.40.50.720:FF:000418">
    <property type="entry name" value="UDP-glucose 4-epimerase 5"/>
    <property type="match status" value="1"/>
</dbReference>
<comment type="cofactor">
    <cofactor evidence="1">
        <name>NAD(+)</name>
        <dbReference type="ChEBI" id="CHEBI:57540"/>
    </cofactor>
</comment>
<evidence type="ECO:0000259" key="5">
    <source>
        <dbReference type="Pfam" id="PF01370"/>
    </source>
</evidence>
<feature type="compositionally biased region" description="Polar residues" evidence="4">
    <location>
        <begin position="17"/>
        <end position="26"/>
    </location>
</feature>
<evidence type="ECO:0000256" key="4">
    <source>
        <dbReference type="SAM" id="MobiDB-lite"/>
    </source>
</evidence>
<dbReference type="Proteomes" id="UP000606974">
    <property type="component" value="Unassembled WGS sequence"/>
</dbReference>
<dbReference type="PANTHER" id="PTHR43725:SF3">
    <property type="entry name" value="UDP-GLUCOSE 4-EPIMERASE (EUROFUNG)"/>
    <property type="match status" value="1"/>
</dbReference>
<comment type="caution">
    <text evidence="6">The sequence shown here is derived from an EMBL/GenBank/DDBJ whole genome shotgun (WGS) entry which is preliminary data.</text>
</comment>
<dbReference type="InterPro" id="IPR001509">
    <property type="entry name" value="Epimerase_deHydtase"/>
</dbReference>
<keyword evidence="7" id="KW-1185">Reference proteome</keyword>
<dbReference type="CDD" id="cd05247">
    <property type="entry name" value="UDP_G4E_1_SDR_e"/>
    <property type="match status" value="1"/>
</dbReference>
<dbReference type="GO" id="GO:0003978">
    <property type="term" value="F:UDP-glucose 4-epimerase activity"/>
    <property type="evidence" value="ECO:0007669"/>
    <property type="project" value="InterPro"/>
</dbReference>
<evidence type="ECO:0000313" key="6">
    <source>
        <dbReference type="EMBL" id="KAF7511367.1"/>
    </source>
</evidence>
<keyword evidence="2" id="KW-0520">NAD</keyword>
<proteinExistence type="predicted"/>
<sequence length="446" mass="48748">MAFELLRRSSADAPHSPTCSSPSSDIGTPGTERSVLFEGTFDASLDNLHNQYILVTGGLGFIGSHTSLELLKSGYNVIVIDDLSNSFRTVFDRVQLLAQRYHTAQGTKCPTIQLHDVDYRNIPALCTLLDAHKTTFPWEATPRSSIIGVIHFAAFKAVEESIRQPLKYYSNNVSGLIDFTSTLGAYGIKNFIFSSSATVYGTVANKGVPLREEHCVHRPETFPGTAELVEQGCTGITNPYGRTKWMCEAILSDLAFSDPEWTIVALRYFNPIGCDESGLLGEDPKGIPTNLLPVVVKVMTGQFDQLSMFGTDWDTPDGTAVRDFIHVTDLARGHIAALATATKGELRENFRTFNLGTGTGNSVTDVVEAMETVSQKPIPRKAVGRRAGDVGSCVAMAGRSQEELKWKTEKTLRDACEDIVNFLRVREEEQKLLQQGQGGVVAEVSS</sequence>
<dbReference type="OrthoDB" id="9402762at2759"/>
<dbReference type="SUPFAM" id="SSF51735">
    <property type="entry name" value="NAD(P)-binding Rossmann-fold domains"/>
    <property type="match status" value="1"/>
</dbReference>
<evidence type="ECO:0000256" key="3">
    <source>
        <dbReference type="ARBA" id="ARBA00023235"/>
    </source>
</evidence>
<dbReference type="Gene3D" id="3.40.50.720">
    <property type="entry name" value="NAD(P)-binding Rossmann-like Domain"/>
    <property type="match status" value="1"/>
</dbReference>
<keyword evidence="3" id="KW-0413">Isomerase</keyword>
<dbReference type="GO" id="GO:0005829">
    <property type="term" value="C:cytosol"/>
    <property type="evidence" value="ECO:0007669"/>
    <property type="project" value="TreeGrafter"/>
</dbReference>
<accession>A0A8H7ANN9</accession>